<evidence type="ECO:0000256" key="6">
    <source>
        <dbReference type="RuleBase" id="RU365089"/>
    </source>
</evidence>
<evidence type="ECO:0000256" key="2">
    <source>
        <dbReference type="ARBA" id="ARBA00010961"/>
    </source>
</evidence>
<accession>A0A7I9YAD8</accession>
<protein>
    <recommendedName>
        <fullName evidence="6">Mutator family transposase</fullName>
    </recommendedName>
</protein>
<feature type="compositionally biased region" description="Basic and acidic residues" evidence="7">
    <location>
        <begin position="75"/>
        <end position="86"/>
    </location>
</feature>
<comment type="function">
    <text evidence="1 6">Required for the transposition of the insertion element.</text>
</comment>
<dbReference type="InterPro" id="IPR001207">
    <property type="entry name" value="Transposase_mutator"/>
</dbReference>
<name>A0A7I9YAD8_MYCAL</name>
<keyword evidence="4 6" id="KW-0238">DNA-binding</keyword>
<evidence type="ECO:0000256" key="4">
    <source>
        <dbReference type="ARBA" id="ARBA00023125"/>
    </source>
</evidence>
<gene>
    <name evidence="8" type="ORF">MALGJ_22400</name>
</gene>
<keyword evidence="6" id="KW-0814">Transposable element</keyword>
<keyword evidence="3 6" id="KW-0815">Transposition</keyword>
<evidence type="ECO:0000313" key="9">
    <source>
        <dbReference type="Proteomes" id="UP000465305"/>
    </source>
</evidence>
<comment type="similarity">
    <text evidence="2 6">Belongs to the transposase mutator family.</text>
</comment>
<dbReference type="GO" id="GO:0006313">
    <property type="term" value="P:DNA transposition"/>
    <property type="evidence" value="ECO:0007669"/>
    <property type="project" value="UniProtKB-UniRule"/>
</dbReference>
<evidence type="ECO:0000313" key="8">
    <source>
        <dbReference type="EMBL" id="GFG85564.1"/>
    </source>
</evidence>
<reference evidence="8 9" key="1">
    <citation type="journal article" date="2019" name="Emerg. Microbes Infect.">
        <title>Comprehensive subspecies identification of 175 nontuberculous mycobacteria species based on 7547 genomic profiles.</title>
        <authorList>
            <person name="Matsumoto Y."/>
            <person name="Kinjo T."/>
            <person name="Motooka D."/>
            <person name="Nabeya D."/>
            <person name="Jung N."/>
            <person name="Uechi K."/>
            <person name="Horii T."/>
            <person name="Iida T."/>
            <person name="Fujita J."/>
            <person name="Nakamura S."/>
        </authorList>
    </citation>
    <scope>NUCLEOTIDE SEQUENCE [LARGE SCALE GENOMIC DNA]</scope>
    <source>
        <strain evidence="8 9">JCM 30723</strain>
    </source>
</reference>
<dbReference type="AlphaFoldDB" id="A0A7I9YAD8"/>
<evidence type="ECO:0000256" key="3">
    <source>
        <dbReference type="ARBA" id="ARBA00022578"/>
    </source>
</evidence>
<comment type="caution">
    <text evidence="8">The sequence shown here is derived from an EMBL/GenBank/DDBJ whole genome shotgun (WGS) entry which is preliminary data.</text>
</comment>
<proteinExistence type="inferred from homology"/>
<dbReference type="Pfam" id="PF00872">
    <property type="entry name" value="Transposase_mut"/>
    <property type="match status" value="1"/>
</dbReference>
<dbReference type="GO" id="GO:0003677">
    <property type="term" value="F:DNA binding"/>
    <property type="evidence" value="ECO:0007669"/>
    <property type="project" value="UniProtKB-UniRule"/>
</dbReference>
<evidence type="ECO:0000256" key="5">
    <source>
        <dbReference type="ARBA" id="ARBA00023172"/>
    </source>
</evidence>
<sequence>MTETVVAVEPSQSSEEQTASAAIEVPENREVDELEVARELVRQARDAGVALTGPDGLLKAVTKTVVETALDEELSEHLGYDKHAPEGRGSGNSRNGVRSKTVLTDACGAVAIDVPRDRDGSFEPQIVKKRQRRLTDVDEVVLSLYA</sequence>
<feature type="region of interest" description="Disordered" evidence="7">
    <location>
        <begin position="75"/>
        <end position="99"/>
    </location>
</feature>
<dbReference type="EMBL" id="BLKY01000001">
    <property type="protein sequence ID" value="GFG85564.1"/>
    <property type="molecule type" value="Genomic_DNA"/>
</dbReference>
<dbReference type="PANTHER" id="PTHR33217">
    <property type="entry name" value="TRANSPOSASE FOR INSERTION SEQUENCE ELEMENT IS1081"/>
    <property type="match status" value="1"/>
</dbReference>
<dbReference type="Proteomes" id="UP000465305">
    <property type="component" value="Unassembled WGS sequence"/>
</dbReference>
<organism evidence="8 9">
    <name type="scientific">Mycolicibacter algericus</name>
    <name type="common">Mycobacterium algericum</name>
    <dbReference type="NCBI Taxonomy" id="1288388"/>
    <lineage>
        <taxon>Bacteria</taxon>
        <taxon>Bacillati</taxon>
        <taxon>Actinomycetota</taxon>
        <taxon>Actinomycetes</taxon>
        <taxon>Mycobacteriales</taxon>
        <taxon>Mycobacteriaceae</taxon>
        <taxon>Mycolicibacter</taxon>
    </lineage>
</organism>
<evidence type="ECO:0000256" key="7">
    <source>
        <dbReference type="SAM" id="MobiDB-lite"/>
    </source>
</evidence>
<feature type="region of interest" description="Disordered" evidence="7">
    <location>
        <begin position="1"/>
        <end position="27"/>
    </location>
</feature>
<dbReference type="GO" id="GO:0004803">
    <property type="term" value="F:transposase activity"/>
    <property type="evidence" value="ECO:0007669"/>
    <property type="project" value="UniProtKB-UniRule"/>
</dbReference>
<feature type="compositionally biased region" description="Low complexity" evidence="7">
    <location>
        <begin position="9"/>
        <end position="24"/>
    </location>
</feature>
<evidence type="ECO:0000256" key="1">
    <source>
        <dbReference type="ARBA" id="ARBA00002190"/>
    </source>
</evidence>
<dbReference type="PANTHER" id="PTHR33217:SF8">
    <property type="entry name" value="MUTATOR FAMILY TRANSPOSASE"/>
    <property type="match status" value="1"/>
</dbReference>
<keyword evidence="5 6" id="KW-0233">DNA recombination</keyword>